<dbReference type="InterPro" id="IPR051200">
    <property type="entry name" value="Host-pathogen_enzymatic-act"/>
</dbReference>
<protein>
    <recommendedName>
        <fullName evidence="4">PQQ-binding-like beta-propeller repeat protein</fullName>
    </recommendedName>
</protein>
<comment type="caution">
    <text evidence="2">The sequence shown here is derived from an EMBL/GenBank/DDBJ whole genome shotgun (WGS) entry which is preliminary data.</text>
</comment>
<dbReference type="InterPro" id="IPR047697">
    <property type="entry name" value="AztD-like"/>
</dbReference>
<evidence type="ECO:0008006" key="4">
    <source>
        <dbReference type="Google" id="ProtNLM"/>
    </source>
</evidence>
<dbReference type="AlphaFoldDB" id="A0A6L9G546"/>
<evidence type="ECO:0000313" key="2">
    <source>
        <dbReference type="EMBL" id="NAZ17052.1"/>
    </source>
</evidence>
<name>A0A6L9G546_9MICC</name>
<evidence type="ECO:0000313" key="3">
    <source>
        <dbReference type="Proteomes" id="UP000477543"/>
    </source>
</evidence>
<dbReference type="InterPro" id="IPR018391">
    <property type="entry name" value="PQQ_b-propeller_rpt"/>
</dbReference>
<keyword evidence="1" id="KW-0732">Signal</keyword>
<dbReference type="PROSITE" id="PS51257">
    <property type="entry name" value="PROKAR_LIPOPROTEIN"/>
    <property type="match status" value="1"/>
</dbReference>
<reference evidence="2 3" key="1">
    <citation type="submission" date="2020-01" db="EMBL/GenBank/DDBJ databases">
        <title>Glutamicibacter soli M275.</title>
        <authorList>
            <person name="Meng X."/>
        </authorList>
    </citation>
    <scope>NUCLEOTIDE SEQUENCE [LARGE SCALE GENOMIC DNA]</scope>
    <source>
        <strain evidence="2 3">M275</strain>
    </source>
</reference>
<evidence type="ECO:0000256" key="1">
    <source>
        <dbReference type="SAM" id="SignalP"/>
    </source>
</evidence>
<organism evidence="2 3">
    <name type="scientific">Glutamicibacter soli</name>
    <dbReference type="NCBI Taxonomy" id="453836"/>
    <lineage>
        <taxon>Bacteria</taxon>
        <taxon>Bacillati</taxon>
        <taxon>Actinomycetota</taxon>
        <taxon>Actinomycetes</taxon>
        <taxon>Micrococcales</taxon>
        <taxon>Micrococcaceae</taxon>
        <taxon>Glutamicibacter</taxon>
    </lineage>
</organism>
<dbReference type="PANTHER" id="PTHR47197:SF3">
    <property type="entry name" value="DIHYDRO-HEME D1 DEHYDROGENASE"/>
    <property type="match status" value="1"/>
</dbReference>
<dbReference type="NCBIfam" id="NF038015">
    <property type="entry name" value="AztD"/>
    <property type="match status" value="1"/>
</dbReference>
<feature type="signal peptide" evidence="1">
    <location>
        <begin position="1"/>
        <end position="26"/>
    </location>
</feature>
<dbReference type="Gene3D" id="2.130.10.10">
    <property type="entry name" value="YVTN repeat-like/Quinoprotein amine dehydrogenase"/>
    <property type="match status" value="1"/>
</dbReference>
<dbReference type="SMART" id="SM00564">
    <property type="entry name" value="PQQ"/>
    <property type="match status" value="3"/>
</dbReference>
<proteinExistence type="predicted"/>
<dbReference type="RefSeq" id="WP_161449598.1">
    <property type="nucleotide sequence ID" value="NZ_WYDN01000012.1"/>
</dbReference>
<feature type="chain" id="PRO_5039267261" description="PQQ-binding-like beta-propeller repeat protein" evidence="1">
    <location>
        <begin position="27"/>
        <end position="397"/>
    </location>
</feature>
<dbReference type="Proteomes" id="UP000477543">
    <property type="component" value="Unassembled WGS sequence"/>
</dbReference>
<dbReference type="SUPFAM" id="SSF50969">
    <property type="entry name" value="YVTN repeat-like/Quinoprotein amine dehydrogenase"/>
    <property type="match status" value="1"/>
</dbReference>
<accession>A0A6L9G546</accession>
<dbReference type="PANTHER" id="PTHR47197">
    <property type="entry name" value="PROTEIN NIRF"/>
    <property type="match status" value="1"/>
</dbReference>
<dbReference type="EMBL" id="WYDN01000012">
    <property type="protein sequence ID" value="NAZ17052.1"/>
    <property type="molecule type" value="Genomic_DNA"/>
</dbReference>
<dbReference type="InterPro" id="IPR015943">
    <property type="entry name" value="WD40/YVTN_repeat-like_dom_sf"/>
</dbReference>
<sequence>MYKTYRRSFGMLSSLAVLALAASACASTSDAASKTSAEPEETAGSAALAVSYENGIAVLDGKSLEVRQSFDSEAFTRLNAAGDGRSVLVTTSKGFQVLDTKTPELRQATFAAKAPGHVVRHDGKTILFDDGTGDTTIFESSSLARSGNDLPQTNVVAGQEAHHGVSVKLSDGTLVTTVGTAESRSGAKALDEQGNEIARSENCPGVHGEGTAAGEAVVFGCEDGALLYHDGHFDKFTAPDKYGRMGNAFVSESSPLIVGDYKNDPDEEGYLLEKVALIDTEKHSYKVLDLPGDLKYTWRGVVRGPQDRAYILATDGSIHVLDPASGKVTGQYPVIGPWEGPKNWQDAHPALTVNGDTAYVADPQNKQVHAVNLATGEKTASVTLDGVPNEMAAAIGR</sequence>
<gene>
    <name evidence="2" type="ORF">GT020_13400</name>
</gene>
<dbReference type="InterPro" id="IPR011044">
    <property type="entry name" value="Quino_amine_DH_bsu"/>
</dbReference>